<protein>
    <submittedName>
        <fullName evidence="1">Uncharacterized protein</fullName>
    </submittedName>
</protein>
<organism evidence="1 2">
    <name type="scientific">Sphaerodactylus townsendi</name>
    <dbReference type="NCBI Taxonomy" id="933632"/>
    <lineage>
        <taxon>Eukaryota</taxon>
        <taxon>Metazoa</taxon>
        <taxon>Chordata</taxon>
        <taxon>Craniata</taxon>
        <taxon>Vertebrata</taxon>
        <taxon>Euteleostomi</taxon>
        <taxon>Lepidosauria</taxon>
        <taxon>Squamata</taxon>
        <taxon>Bifurcata</taxon>
        <taxon>Gekkota</taxon>
        <taxon>Sphaerodactylidae</taxon>
        <taxon>Sphaerodactylus</taxon>
    </lineage>
</organism>
<gene>
    <name evidence="1" type="ORF">K3G42_011761</name>
</gene>
<proteinExistence type="predicted"/>
<keyword evidence="2" id="KW-1185">Reference proteome</keyword>
<dbReference type="Proteomes" id="UP000827872">
    <property type="component" value="Linkage Group LG11"/>
</dbReference>
<reference evidence="1" key="1">
    <citation type="submission" date="2021-08" db="EMBL/GenBank/DDBJ databases">
        <title>The first chromosome-level gecko genome reveals the dynamic sex chromosomes of Neotropical dwarf geckos (Sphaerodactylidae: Sphaerodactylus).</title>
        <authorList>
            <person name="Pinto B.J."/>
            <person name="Keating S.E."/>
            <person name="Gamble T."/>
        </authorList>
    </citation>
    <scope>NUCLEOTIDE SEQUENCE</scope>
    <source>
        <strain evidence="1">TG3544</strain>
    </source>
</reference>
<accession>A0ACB8FUF0</accession>
<sequence>MTEETIEMTTEFFYDESTVQCDQTGIHLFGKVYVPILYSLVFIIGLFGNLLVVFTIVKGGHRKSITDIFLLNLATSDLLFVISLPFWGYYIVRGWTLGNLSCRIVSSFYSIGFFGGMFFITVISIDRYLAIVHATIFMKGRTARHGFLTSLVVWVLAILCAAPHFAYVQKLENTCAPRYPPNLVNTWPVFCNLEINIIGFLLPMVIMSICYLRIIKTLFTCKNHRKRRAMRLILRVVLVFFLFWTPHQVSIFLQTLKFFNIFESCNVLRFLYYIMHATETLAFSHCCLNPIIYAFAGEKFRKYLCHLVLKSLSFVCFCGPCSHYHDRAPTSLTDIVPTSNHTQNTSDQDGSVLL</sequence>
<name>A0ACB8FUF0_9SAUR</name>
<evidence type="ECO:0000313" key="2">
    <source>
        <dbReference type="Proteomes" id="UP000827872"/>
    </source>
</evidence>
<comment type="caution">
    <text evidence="1">The sequence shown here is derived from an EMBL/GenBank/DDBJ whole genome shotgun (WGS) entry which is preliminary data.</text>
</comment>
<evidence type="ECO:0000313" key="1">
    <source>
        <dbReference type="EMBL" id="KAH8010723.1"/>
    </source>
</evidence>
<dbReference type="EMBL" id="CM037624">
    <property type="protein sequence ID" value="KAH8010723.1"/>
    <property type="molecule type" value="Genomic_DNA"/>
</dbReference>